<gene>
    <name evidence="13" type="ORF">G8W61_004359</name>
</gene>
<evidence type="ECO:0000313" key="13">
    <source>
        <dbReference type="EMBL" id="HAG2284003.1"/>
    </source>
</evidence>
<dbReference type="InterPro" id="IPR014015">
    <property type="entry name" value="Helicase_SF3_DNA-vir"/>
</dbReference>
<evidence type="ECO:0000256" key="4">
    <source>
        <dbReference type="ARBA" id="ARBA00022695"/>
    </source>
</evidence>
<dbReference type="GO" id="GO:0000428">
    <property type="term" value="C:DNA-directed RNA polymerase complex"/>
    <property type="evidence" value="ECO:0007669"/>
    <property type="project" value="UniProtKB-KW"/>
</dbReference>
<keyword evidence="7" id="KW-0378">Hydrolase</keyword>
<evidence type="ECO:0000256" key="8">
    <source>
        <dbReference type="ARBA" id="ARBA00022806"/>
    </source>
</evidence>
<evidence type="ECO:0000259" key="12">
    <source>
        <dbReference type="PROSITE" id="PS51206"/>
    </source>
</evidence>
<evidence type="ECO:0000256" key="10">
    <source>
        <dbReference type="ARBA" id="ARBA00023163"/>
    </source>
</evidence>
<dbReference type="Pfam" id="PF08706">
    <property type="entry name" value="D5_N"/>
    <property type="match status" value="1"/>
</dbReference>
<keyword evidence="10" id="KW-0804">Transcription</keyword>
<dbReference type="GO" id="GO:0003677">
    <property type="term" value="F:DNA binding"/>
    <property type="evidence" value="ECO:0007669"/>
    <property type="project" value="InterPro"/>
</dbReference>
<dbReference type="GO" id="GO:0005524">
    <property type="term" value="F:ATP binding"/>
    <property type="evidence" value="ECO:0007669"/>
    <property type="project" value="UniProtKB-KW"/>
</dbReference>
<feature type="compositionally biased region" description="Basic and acidic residues" evidence="11">
    <location>
        <begin position="107"/>
        <end position="122"/>
    </location>
</feature>
<dbReference type="Pfam" id="PF19263">
    <property type="entry name" value="DUF5906"/>
    <property type="match status" value="1"/>
</dbReference>
<accession>A0A759YNR7</accession>
<evidence type="ECO:0000256" key="7">
    <source>
        <dbReference type="ARBA" id="ARBA00022801"/>
    </source>
</evidence>
<name>A0A759YNR7_SALER</name>
<dbReference type="InterPro" id="IPR027417">
    <property type="entry name" value="P-loop_NTPase"/>
</dbReference>
<keyword evidence="5" id="KW-0235">DNA replication</keyword>
<evidence type="ECO:0000256" key="1">
    <source>
        <dbReference type="ARBA" id="ARBA00022478"/>
    </source>
</evidence>
<dbReference type="GO" id="GO:0008270">
    <property type="term" value="F:zinc ion binding"/>
    <property type="evidence" value="ECO:0007669"/>
    <property type="project" value="InterPro"/>
</dbReference>
<dbReference type="InterPro" id="IPR014818">
    <property type="entry name" value="Phage/plasmid_primase_P4_C"/>
</dbReference>
<dbReference type="InterPro" id="IPR013237">
    <property type="entry name" value="Phage_T7_Gp4_N"/>
</dbReference>
<feature type="region of interest" description="Disordered" evidence="11">
    <location>
        <begin position="100"/>
        <end position="132"/>
    </location>
</feature>
<sequence>MKNIDLIREVTQAAAGQWPYVLAGLNISAPDSPRKHAPCPACGGKDRFRFDDGGRGSFICNQCGAGDGLDLIQKVHNCNATEAAVMVADVLSIDYRAAENDDTASQRNDRREAERRKREQERQQQAATEAEKRRAAFSAKYQALVAESTPGQSAYLTAKGLECPLPLLPDGSLLVALTNGDGAVTGAQTIKPDGEKRLVAGTVKKGAFFTVNTSDNPKAVIIGEGLATVLSVHLMRPDAMAVTAIDAGNLLPVAKVMRRKYPDTQIIIAADNDIKPGEPNTGRDAAEKAAKSISGWLTLPLGEHKADWNDYHQLHGLEAAAAAFNDSVYQPEGEKLAVKLKAIEGGKKSSKKGSGDELKPRMEISDNGLDLAQMAASQRAKILAEYYGKITVIPESGAVYVFNGAVWEKVTDNDLRRTMGAIFDENDTPYNPKGIDAAIDAMKIQIPVMGEPSRDLIGFENGVYDLKTHQFKPHHEENWLVCHNGIIWTESAEGENLCDHAPHFWRWLSHATSGNAQKAERINAALFMVLAQRHDWQLFIEVTGEGGSGKSVFTAVAMLLAGEHNCASGNMATLDTARGRAQFVDKRLIILPDQTRYVGEGAGIKAITGGDPVEIDGKYEKQFTTVINAVVIATNNEPMTFTERNGGIARRRVIFPFDIQVKDAEKDPQLPEKIRGEIPVIIRHLLKEFSDPNHAKALLLEQRQSLEALNVKRGTDPVIDMCAALFFMGEPRGLMMGGGTWAGQPEPRKYLYHLYLAFLEYHGLGKPLSVEKFARAMRNAAKEYREEYKTRKIKGRAQTNVGLNEEAEEFLPRAFGLEIPDNDTPL</sequence>
<dbReference type="InterPro" id="IPR036977">
    <property type="entry name" value="DNA_primase_Znf_CHC2"/>
</dbReference>
<keyword evidence="8" id="KW-0347">Helicase</keyword>
<dbReference type="Gene3D" id="3.40.1360.10">
    <property type="match status" value="1"/>
</dbReference>
<dbReference type="CDD" id="cd01029">
    <property type="entry name" value="TOPRIM_primases"/>
    <property type="match status" value="1"/>
</dbReference>
<evidence type="ECO:0000256" key="9">
    <source>
        <dbReference type="ARBA" id="ARBA00022840"/>
    </source>
</evidence>
<dbReference type="InterPro" id="IPR006171">
    <property type="entry name" value="TOPRIM_dom"/>
</dbReference>
<evidence type="ECO:0000256" key="2">
    <source>
        <dbReference type="ARBA" id="ARBA00022515"/>
    </source>
</evidence>
<keyword evidence="2" id="KW-0639">Primosome</keyword>
<protein>
    <submittedName>
        <fullName evidence="13">DNA primase</fullName>
    </submittedName>
</protein>
<dbReference type="Pfam" id="PF03288">
    <property type="entry name" value="Pox_D5"/>
    <property type="match status" value="1"/>
</dbReference>
<reference evidence="13" key="2">
    <citation type="submission" date="2020-02" db="EMBL/GenBank/DDBJ databases">
        <authorList>
            <consortium name="NCBI Pathogen Detection Project"/>
        </authorList>
    </citation>
    <scope>NUCLEOTIDE SEQUENCE</scope>
    <source>
        <strain evidence="13">MA.CK_94/00001630</strain>
    </source>
</reference>
<dbReference type="EMBL" id="DAAXRP010000018">
    <property type="protein sequence ID" value="HAG2284003.1"/>
    <property type="molecule type" value="Genomic_DNA"/>
</dbReference>
<keyword evidence="1" id="KW-0240">DNA-directed RNA polymerase</keyword>
<dbReference type="SUPFAM" id="SSF52540">
    <property type="entry name" value="P-loop containing nucleoside triphosphate hydrolases"/>
    <property type="match status" value="1"/>
</dbReference>
<dbReference type="Pfam" id="PF13362">
    <property type="entry name" value="Toprim_3"/>
    <property type="match status" value="1"/>
</dbReference>
<organism evidence="13">
    <name type="scientific">Salmonella enterica</name>
    <name type="common">Salmonella choleraesuis</name>
    <dbReference type="NCBI Taxonomy" id="28901"/>
    <lineage>
        <taxon>Bacteria</taxon>
        <taxon>Pseudomonadati</taxon>
        <taxon>Pseudomonadota</taxon>
        <taxon>Gammaproteobacteria</taxon>
        <taxon>Enterobacterales</taxon>
        <taxon>Enterobacteriaceae</taxon>
        <taxon>Salmonella</taxon>
    </lineage>
</organism>
<evidence type="ECO:0000256" key="6">
    <source>
        <dbReference type="ARBA" id="ARBA00022741"/>
    </source>
</evidence>
<dbReference type="GO" id="GO:0016779">
    <property type="term" value="F:nucleotidyltransferase activity"/>
    <property type="evidence" value="ECO:0007669"/>
    <property type="project" value="UniProtKB-KW"/>
</dbReference>
<dbReference type="PANTHER" id="PTHR35372:SF2">
    <property type="entry name" value="SF3 HELICASE DOMAIN-CONTAINING PROTEIN"/>
    <property type="match status" value="1"/>
</dbReference>
<evidence type="ECO:0000256" key="3">
    <source>
        <dbReference type="ARBA" id="ARBA00022679"/>
    </source>
</evidence>
<evidence type="ECO:0000256" key="5">
    <source>
        <dbReference type="ARBA" id="ARBA00022705"/>
    </source>
</evidence>
<dbReference type="InterPro" id="IPR051620">
    <property type="entry name" value="ORF904-like_C"/>
</dbReference>
<dbReference type="PROSITE" id="PS51206">
    <property type="entry name" value="SF3_HELICASE_1"/>
    <property type="match status" value="1"/>
</dbReference>
<dbReference type="SUPFAM" id="SSF46785">
    <property type="entry name" value="Winged helix' DNA-binding domain"/>
    <property type="match status" value="1"/>
</dbReference>
<dbReference type="Gene3D" id="3.40.50.300">
    <property type="entry name" value="P-loop containing nucleotide triphosphate hydrolases"/>
    <property type="match status" value="1"/>
</dbReference>
<evidence type="ECO:0000256" key="11">
    <source>
        <dbReference type="SAM" id="MobiDB-lite"/>
    </source>
</evidence>
<keyword evidence="3" id="KW-0808">Transferase</keyword>
<dbReference type="InterPro" id="IPR004968">
    <property type="entry name" value="DNA_primase/NTPase_C"/>
</dbReference>
<dbReference type="SMART" id="SM00885">
    <property type="entry name" value="D5_N"/>
    <property type="match status" value="1"/>
</dbReference>
<dbReference type="GO" id="GO:0006269">
    <property type="term" value="P:DNA replication, synthesis of primer"/>
    <property type="evidence" value="ECO:0007669"/>
    <property type="project" value="UniProtKB-KW"/>
</dbReference>
<dbReference type="SUPFAM" id="SSF57783">
    <property type="entry name" value="Zinc beta-ribbon"/>
    <property type="match status" value="1"/>
</dbReference>
<dbReference type="PANTHER" id="PTHR35372">
    <property type="entry name" value="ATP BINDING PROTEIN-RELATED"/>
    <property type="match status" value="1"/>
</dbReference>
<keyword evidence="6" id="KW-0547">Nucleotide-binding</keyword>
<reference evidence="13" key="1">
    <citation type="journal article" date="2018" name="Genome Biol.">
        <title>SKESA: strategic k-mer extension for scrupulous assemblies.</title>
        <authorList>
            <person name="Souvorov A."/>
            <person name="Agarwala R."/>
            <person name="Lipman D.J."/>
        </authorList>
    </citation>
    <scope>NUCLEOTIDE SEQUENCE</scope>
    <source>
        <strain evidence="13">MA.CK_94/00001630</strain>
    </source>
</reference>
<dbReference type="InterPro" id="IPR036388">
    <property type="entry name" value="WH-like_DNA-bd_sf"/>
</dbReference>
<feature type="domain" description="SF3 helicase" evidence="12">
    <location>
        <begin position="477"/>
        <end position="670"/>
    </location>
</feature>
<dbReference type="AlphaFoldDB" id="A0A759YNR7"/>
<comment type="caution">
    <text evidence="13">The sequence shown here is derived from an EMBL/GenBank/DDBJ whole genome shotgun (WGS) entry which is preliminary data.</text>
</comment>
<dbReference type="GO" id="GO:1990077">
    <property type="term" value="C:primosome complex"/>
    <property type="evidence" value="ECO:0007669"/>
    <property type="project" value="UniProtKB-KW"/>
</dbReference>
<dbReference type="GO" id="GO:0016787">
    <property type="term" value="F:hydrolase activity"/>
    <property type="evidence" value="ECO:0007669"/>
    <property type="project" value="UniProtKB-KW"/>
</dbReference>
<dbReference type="Gene3D" id="1.10.10.10">
    <property type="entry name" value="Winged helix-like DNA-binding domain superfamily/Winged helix DNA-binding domain"/>
    <property type="match status" value="1"/>
</dbReference>
<dbReference type="GO" id="GO:0004386">
    <property type="term" value="F:helicase activity"/>
    <property type="evidence" value="ECO:0007669"/>
    <property type="project" value="UniProtKB-KW"/>
</dbReference>
<dbReference type="SMART" id="SM00778">
    <property type="entry name" value="Prim_Zn_Ribbon"/>
    <property type="match status" value="1"/>
</dbReference>
<dbReference type="Pfam" id="PF08273">
    <property type="entry name" value="Zn_Ribbon_Prim"/>
    <property type="match status" value="1"/>
</dbReference>
<keyword evidence="9" id="KW-0067">ATP-binding</keyword>
<dbReference type="InterPro" id="IPR034154">
    <property type="entry name" value="TOPRIM_DnaG/twinkle"/>
</dbReference>
<dbReference type="InterPro" id="IPR045455">
    <property type="entry name" value="NrS-1_pol-like_helicase"/>
</dbReference>
<keyword evidence="4" id="KW-0548">Nucleotidyltransferase</keyword>
<dbReference type="Gene3D" id="3.90.580.10">
    <property type="entry name" value="Zinc finger, CHC2-type domain"/>
    <property type="match status" value="1"/>
</dbReference>
<dbReference type="InterPro" id="IPR036390">
    <property type="entry name" value="WH_DNA-bd_sf"/>
</dbReference>
<proteinExistence type="predicted"/>